<feature type="chain" id="PRO_5031539695" evidence="4">
    <location>
        <begin position="22"/>
        <end position="417"/>
    </location>
</feature>
<evidence type="ECO:0000256" key="3">
    <source>
        <dbReference type="ARBA" id="ARBA00022764"/>
    </source>
</evidence>
<keyword evidence="5" id="KW-0762">Sugar transport</keyword>
<comment type="caution">
    <text evidence="5">The sequence shown here is derived from an EMBL/GenBank/DDBJ whole genome shotgun (WGS) entry which is preliminary data.</text>
</comment>
<keyword evidence="5" id="KW-0813">Transport</keyword>
<protein>
    <submittedName>
        <fullName evidence="5">Multiple sugar transport system substrate-binding protein</fullName>
    </submittedName>
</protein>
<feature type="signal peptide" evidence="4">
    <location>
        <begin position="1"/>
        <end position="21"/>
    </location>
</feature>
<gene>
    <name evidence="5" type="ORF">GGR05_001556</name>
</gene>
<reference evidence="5 6" key="1">
    <citation type="submission" date="2020-08" db="EMBL/GenBank/DDBJ databases">
        <title>Genomic Encyclopedia of Type Strains, Phase IV (KMG-IV): sequencing the most valuable type-strain genomes for metagenomic binning, comparative biology and taxonomic classification.</title>
        <authorList>
            <person name="Goeker M."/>
        </authorList>
    </citation>
    <scope>NUCLEOTIDE SEQUENCE [LARGE SCALE GENOMIC DNA]</scope>
    <source>
        <strain evidence="5 6">DSM 25024</strain>
    </source>
</reference>
<name>A0A7W6BZ13_9HYPH</name>
<keyword evidence="6" id="KW-1185">Reference proteome</keyword>
<evidence type="ECO:0000313" key="6">
    <source>
        <dbReference type="Proteomes" id="UP000531216"/>
    </source>
</evidence>
<organism evidence="5 6">
    <name type="scientific">Aureimonas phyllosphaerae</name>
    <dbReference type="NCBI Taxonomy" id="1166078"/>
    <lineage>
        <taxon>Bacteria</taxon>
        <taxon>Pseudomonadati</taxon>
        <taxon>Pseudomonadota</taxon>
        <taxon>Alphaproteobacteria</taxon>
        <taxon>Hyphomicrobiales</taxon>
        <taxon>Aurantimonadaceae</taxon>
        <taxon>Aureimonas</taxon>
    </lineage>
</organism>
<proteinExistence type="inferred from homology"/>
<comment type="subcellular location">
    <subcellularLocation>
        <location evidence="1">Periplasm</location>
    </subcellularLocation>
</comment>
<dbReference type="Gene3D" id="3.40.190.10">
    <property type="entry name" value="Periplasmic binding protein-like II"/>
    <property type="match status" value="2"/>
</dbReference>
<evidence type="ECO:0000256" key="2">
    <source>
        <dbReference type="ARBA" id="ARBA00008520"/>
    </source>
</evidence>
<dbReference type="PANTHER" id="PTHR43649">
    <property type="entry name" value="ARABINOSE-BINDING PROTEIN-RELATED"/>
    <property type="match status" value="1"/>
</dbReference>
<comment type="similarity">
    <text evidence="2">Belongs to the bacterial solute-binding protein 1 family.</text>
</comment>
<keyword evidence="4" id="KW-0732">Signal</keyword>
<dbReference type="SUPFAM" id="SSF53850">
    <property type="entry name" value="Periplasmic binding protein-like II"/>
    <property type="match status" value="1"/>
</dbReference>
<accession>A0A7W6BZ13</accession>
<dbReference type="CDD" id="cd13585">
    <property type="entry name" value="PBP2_TMBP_like"/>
    <property type="match status" value="1"/>
</dbReference>
<dbReference type="InterPro" id="IPR050490">
    <property type="entry name" value="Bact_solute-bd_prot1"/>
</dbReference>
<dbReference type="PANTHER" id="PTHR43649:SF30">
    <property type="entry name" value="ABC TRANSPORTER SUBSTRATE-BINDING PROTEIN"/>
    <property type="match status" value="1"/>
</dbReference>
<evidence type="ECO:0000256" key="4">
    <source>
        <dbReference type="SAM" id="SignalP"/>
    </source>
</evidence>
<sequence>MIRTLLTATMLAGLCASPGLAQTLKLTEVITSPERTATLREIVKGFEAANPGVTVEITSLPWGEAFEKFATTVSAGETPDVVEMPDTWLALYAKNGALENLEPYLKNWQYTGGLNDRALQFGRAVDNTAYMLPYGFYLRAMFYNKDVFKAAGVEAPPKTLDEFTAAAEKIKAAGKSAYCLRGGPGGLNGWVMFGATANGDNTFFKEDGTSTFFEPGWVKGLTYVVDMYKNGYAPKDSINWGFNEIVAGFYSGTCAMLDQDPDALIAIDEHLKPEQYGVAPMPKGPAGKAFPTIGYAGWSMFAASENKDLAWKLIEALEGPEGNLAWNKRTGALPVHKSAEQDPFYAQDKFKGWFEELSDPNVVPTVMPTDLEEFAFFKDSLVIKTSQEALLGSITPDDLAKQWAEYLTAAKKKQMGN</sequence>
<dbReference type="Proteomes" id="UP000531216">
    <property type="component" value="Unassembled WGS sequence"/>
</dbReference>
<dbReference type="EMBL" id="JACIDO010000003">
    <property type="protein sequence ID" value="MBB3935412.1"/>
    <property type="molecule type" value="Genomic_DNA"/>
</dbReference>
<dbReference type="AlphaFoldDB" id="A0A7W6BZ13"/>
<evidence type="ECO:0000256" key="1">
    <source>
        <dbReference type="ARBA" id="ARBA00004418"/>
    </source>
</evidence>
<keyword evidence="3" id="KW-0574">Periplasm</keyword>
<evidence type="ECO:0000313" key="5">
    <source>
        <dbReference type="EMBL" id="MBB3935412.1"/>
    </source>
</evidence>
<dbReference type="Pfam" id="PF01547">
    <property type="entry name" value="SBP_bac_1"/>
    <property type="match status" value="1"/>
</dbReference>
<dbReference type="GO" id="GO:0042597">
    <property type="term" value="C:periplasmic space"/>
    <property type="evidence" value="ECO:0007669"/>
    <property type="project" value="UniProtKB-SubCell"/>
</dbReference>
<dbReference type="InterPro" id="IPR006059">
    <property type="entry name" value="SBP"/>
</dbReference>